<dbReference type="EMBL" id="GG666590">
    <property type="protein sequence ID" value="EEN51554.1"/>
    <property type="molecule type" value="Genomic_DNA"/>
</dbReference>
<evidence type="ECO:0000256" key="4">
    <source>
        <dbReference type="ARBA" id="ARBA00022729"/>
    </source>
</evidence>
<evidence type="ECO:0000256" key="11">
    <source>
        <dbReference type="SAM" id="MobiDB-lite"/>
    </source>
</evidence>
<dbReference type="InParanoid" id="C3Z6V8"/>
<evidence type="ECO:0000256" key="7">
    <source>
        <dbReference type="ARBA" id="ARBA00023136"/>
    </source>
</evidence>
<organism>
    <name type="scientific">Branchiostoma floridae</name>
    <name type="common">Florida lancelet</name>
    <name type="synonym">Amphioxus</name>
    <dbReference type="NCBI Taxonomy" id="7739"/>
    <lineage>
        <taxon>Eukaryota</taxon>
        <taxon>Metazoa</taxon>
        <taxon>Chordata</taxon>
        <taxon>Cephalochordata</taxon>
        <taxon>Leptocardii</taxon>
        <taxon>Amphioxiformes</taxon>
        <taxon>Branchiostomatidae</taxon>
        <taxon>Branchiostoma</taxon>
    </lineage>
</organism>
<evidence type="ECO:0000256" key="13">
    <source>
        <dbReference type="SAM" id="SignalP"/>
    </source>
</evidence>
<evidence type="ECO:0000256" key="6">
    <source>
        <dbReference type="ARBA" id="ARBA00022989"/>
    </source>
</evidence>
<dbReference type="GO" id="GO:0005509">
    <property type="term" value="F:calcium ion binding"/>
    <property type="evidence" value="ECO:0007669"/>
    <property type="project" value="InterPro"/>
</dbReference>
<dbReference type="GO" id="GO:0016020">
    <property type="term" value="C:membrane"/>
    <property type="evidence" value="ECO:0007669"/>
    <property type="project" value="UniProtKB-SubCell"/>
</dbReference>
<feature type="transmembrane region" description="Helical" evidence="12">
    <location>
        <begin position="559"/>
        <end position="581"/>
    </location>
</feature>
<sequence length="767" mass="83438">MLTVGGILGMVAIAAAVTTSPPPTEAPTTAPQTTTAALPSTAAPTTKVPTTDLDECASSDRNDCGELSTCTNTDGSYFCSCQEGYRFVFQAGKKDGNVCGQQLADEATRHSVIVTFAGSSTSEINANSTALKEVIVNETNKLCQQDDHKAKCCKDIKYTELGSGDIIVPGTNLTAEDYIRFLSVAGDSSANTTSSVKVTLAIVVPQEADENDLCLVETPSRKRRSTAEDVFLRRKRHSVTTAAPTAAPNYIYLDPDLVKLLLNSNSFRAAVNSRLGLISASVVKSDEKNCTFEDDIQPWVIALITIASFLLLLLLAATIMMCHNGRRALFGSRFCHGTMFSKALLLVFCAHVCVSVEIPKDNEKKSVYVNFAGAGTSTIQTNISDIKTLVRDEANIFCNATDYKKKCCKDTKYESLGNGPMIVADNHSAEEYVFFLHTDGDVNASADSNVRIEVAILVPQEHHDNELCVLEDHARRRRSVEAVIPHRMKRHPHSTESPTPAPSSVYLDPDITKAILQSNRFRTQAAASGFYVGEVSRADGFDSPCRDGKRDDDVPFQPWLIALLTIMFFLLLILFAATIIMCCNSLASGNLIPITSAAAEEYVFLLRVDGDESNTTDNNVGIQVVLAVPKGGENGVCVQDSSRRKRDVEDNSLHREKRAVTTPSPTVAPDLVFLDPSLVKTVLDTPGFRTSMNNDLGLLVGLVAVLEESECEVGGDLQPWVIGLITITAFLTLLLIIAAIVMCVNGCLSMFTWKHHMYCRYWILIPF</sequence>
<evidence type="ECO:0000256" key="1">
    <source>
        <dbReference type="ARBA" id="ARBA00004167"/>
    </source>
</evidence>
<dbReference type="FunFam" id="2.10.25.10:FF:000038">
    <property type="entry name" value="Fibrillin 2"/>
    <property type="match status" value="1"/>
</dbReference>
<feature type="region of interest" description="Disordered" evidence="11">
    <location>
        <begin position="19"/>
        <end position="54"/>
    </location>
</feature>
<evidence type="ECO:0000256" key="8">
    <source>
        <dbReference type="ARBA" id="ARBA00023157"/>
    </source>
</evidence>
<keyword evidence="8" id="KW-1015">Disulfide bond</keyword>
<dbReference type="InterPro" id="IPR031627">
    <property type="entry name" value="PDZK1IP1/SMIM24"/>
</dbReference>
<feature type="chain" id="PRO_5002936386" description="EGF-like domain-containing protein" evidence="13">
    <location>
        <begin position="17"/>
        <end position="767"/>
    </location>
</feature>
<evidence type="ECO:0000256" key="3">
    <source>
        <dbReference type="ARBA" id="ARBA00022692"/>
    </source>
</evidence>
<keyword evidence="3 12" id="KW-0812">Transmembrane</keyword>
<feature type="signal peptide" evidence="13">
    <location>
        <begin position="1"/>
        <end position="16"/>
    </location>
</feature>
<gene>
    <name evidence="15" type="ORF">BRAFLDRAFT_117467</name>
</gene>
<comment type="similarity">
    <text evidence="9">Belongs to the PDZK1-interacting protein 1/SMIM24 family.</text>
</comment>
<name>C3Z6V8_BRAFL</name>
<keyword evidence="2 10" id="KW-0245">EGF-like domain</keyword>
<comment type="subcellular location">
    <subcellularLocation>
        <location evidence="1">Membrane</location>
        <topology evidence="1">Single-pass membrane protein</topology>
    </subcellularLocation>
</comment>
<keyword evidence="5" id="KW-0677">Repeat</keyword>
<dbReference type="SMART" id="SM00179">
    <property type="entry name" value="EGF_CA"/>
    <property type="match status" value="1"/>
</dbReference>
<evidence type="ECO:0000256" key="2">
    <source>
        <dbReference type="ARBA" id="ARBA00022536"/>
    </source>
</evidence>
<dbReference type="InterPro" id="IPR049883">
    <property type="entry name" value="NOTCH1_EGF-like"/>
</dbReference>
<evidence type="ECO:0000256" key="5">
    <source>
        <dbReference type="ARBA" id="ARBA00022737"/>
    </source>
</evidence>
<keyword evidence="7 12" id="KW-0472">Membrane</keyword>
<evidence type="ECO:0000256" key="9">
    <source>
        <dbReference type="ARBA" id="ARBA00049650"/>
    </source>
</evidence>
<evidence type="ECO:0000256" key="10">
    <source>
        <dbReference type="PROSITE-ProRule" id="PRU00076"/>
    </source>
</evidence>
<keyword evidence="6 12" id="KW-1133">Transmembrane helix</keyword>
<dbReference type="PROSITE" id="PS00010">
    <property type="entry name" value="ASX_HYDROXYL"/>
    <property type="match status" value="1"/>
</dbReference>
<evidence type="ECO:0000256" key="12">
    <source>
        <dbReference type="SAM" id="Phobius"/>
    </source>
</evidence>
<dbReference type="AlphaFoldDB" id="C3Z6V8"/>
<dbReference type="Pfam" id="PF07645">
    <property type="entry name" value="EGF_CA"/>
    <property type="match status" value="1"/>
</dbReference>
<dbReference type="CDD" id="cd00054">
    <property type="entry name" value="EGF_CA"/>
    <property type="match status" value="1"/>
</dbReference>
<keyword evidence="4 13" id="KW-0732">Signal</keyword>
<proteinExistence type="inferred from homology"/>
<comment type="caution">
    <text evidence="10">Lacks conserved residue(s) required for the propagation of feature annotation.</text>
</comment>
<feature type="compositionally biased region" description="Low complexity" evidence="11">
    <location>
        <begin position="26"/>
        <end position="46"/>
    </location>
</feature>
<feature type="domain" description="EGF-like" evidence="14">
    <location>
        <begin position="52"/>
        <end position="91"/>
    </location>
</feature>
<dbReference type="PANTHER" id="PTHR15296:SF1">
    <property type="entry name" value="PDZK1 INTERACTING PROTEIN 1"/>
    <property type="match status" value="1"/>
</dbReference>
<feature type="transmembrane region" description="Helical" evidence="12">
    <location>
        <begin position="720"/>
        <end position="748"/>
    </location>
</feature>
<dbReference type="InterPro" id="IPR001881">
    <property type="entry name" value="EGF-like_Ca-bd_dom"/>
</dbReference>
<protein>
    <recommendedName>
        <fullName evidence="14">EGF-like domain-containing protein</fullName>
    </recommendedName>
</protein>
<dbReference type="InterPro" id="IPR000152">
    <property type="entry name" value="EGF-type_Asp/Asn_hydroxyl_site"/>
</dbReference>
<dbReference type="SUPFAM" id="SSF57196">
    <property type="entry name" value="EGF/Laminin"/>
    <property type="match status" value="1"/>
</dbReference>
<feature type="transmembrane region" description="Helical" evidence="12">
    <location>
        <begin position="299"/>
        <end position="322"/>
    </location>
</feature>
<dbReference type="InterPro" id="IPR018097">
    <property type="entry name" value="EGF_Ca-bd_CS"/>
</dbReference>
<dbReference type="PROSITE" id="PS01187">
    <property type="entry name" value="EGF_CA"/>
    <property type="match status" value="1"/>
</dbReference>
<accession>C3Z6V8</accession>
<dbReference type="InterPro" id="IPR000742">
    <property type="entry name" value="EGF"/>
</dbReference>
<evidence type="ECO:0000259" key="14">
    <source>
        <dbReference type="PROSITE" id="PS50026"/>
    </source>
</evidence>
<dbReference type="PROSITE" id="PS50026">
    <property type="entry name" value="EGF_3"/>
    <property type="match status" value="1"/>
</dbReference>
<reference evidence="15" key="1">
    <citation type="journal article" date="2008" name="Nature">
        <title>The amphioxus genome and the evolution of the chordate karyotype.</title>
        <authorList>
            <consortium name="US DOE Joint Genome Institute (JGI-PGF)"/>
            <person name="Putnam N.H."/>
            <person name="Butts T."/>
            <person name="Ferrier D.E.K."/>
            <person name="Furlong R.F."/>
            <person name="Hellsten U."/>
            <person name="Kawashima T."/>
            <person name="Robinson-Rechavi M."/>
            <person name="Shoguchi E."/>
            <person name="Terry A."/>
            <person name="Yu J.-K."/>
            <person name="Benito-Gutierrez E.L."/>
            <person name="Dubchak I."/>
            <person name="Garcia-Fernandez J."/>
            <person name="Gibson-Brown J.J."/>
            <person name="Grigoriev I.V."/>
            <person name="Horton A.C."/>
            <person name="de Jong P.J."/>
            <person name="Jurka J."/>
            <person name="Kapitonov V.V."/>
            <person name="Kohara Y."/>
            <person name="Kuroki Y."/>
            <person name="Lindquist E."/>
            <person name="Lucas S."/>
            <person name="Osoegawa K."/>
            <person name="Pennacchio L.A."/>
            <person name="Salamov A.A."/>
            <person name="Satou Y."/>
            <person name="Sauka-Spengler T."/>
            <person name="Schmutz J."/>
            <person name="Shin-I T."/>
            <person name="Toyoda A."/>
            <person name="Bronner-Fraser M."/>
            <person name="Fujiyama A."/>
            <person name="Holland L.Z."/>
            <person name="Holland P.W.H."/>
            <person name="Satoh N."/>
            <person name="Rokhsar D.S."/>
        </authorList>
    </citation>
    <scope>NUCLEOTIDE SEQUENCE [LARGE SCALE GENOMIC DNA]</scope>
    <source>
        <strain evidence="15">S238N-H82</strain>
        <tissue evidence="15">Testes</tissue>
    </source>
</reference>
<dbReference type="PANTHER" id="PTHR15296">
    <property type="entry name" value="MEMBRANE-ASSOCIATED PROTEIN MAP17"/>
    <property type="match status" value="1"/>
</dbReference>
<dbReference type="Gene3D" id="2.10.25.10">
    <property type="entry name" value="Laminin"/>
    <property type="match status" value="1"/>
</dbReference>
<evidence type="ECO:0000313" key="15">
    <source>
        <dbReference type="EMBL" id="EEN51554.1"/>
    </source>
</evidence>
<feature type="region of interest" description="Disordered" evidence="11">
    <location>
        <begin position="636"/>
        <end position="660"/>
    </location>
</feature>